<keyword evidence="4" id="KW-0804">Transcription</keyword>
<accession>A0ABR7YT58</accession>
<keyword evidence="2" id="KW-0067">ATP-binding</keyword>
<dbReference type="SUPFAM" id="SSF52540">
    <property type="entry name" value="P-loop containing nucleoside triphosphate hydrolases"/>
    <property type="match status" value="1"/>
</dbReference>
<dbReference type="Pfam" id="PF02954">
    <property type="entry name" value="HTH_8"/>
    <property type="match status" value="1"/>
</dbReference>
<dbReference type="CDD" id="cd00009">
    <property type="entry name" value="AAA"/>
    <property type="match status" value="1"/>
</dbReference>
<dbReference type="PROSITE" id="PS00688">
    <property type="entry name" value="SIGMA54_INTERACT_3"/>
    <property type="match status" value="1"/>
</dbReference>
<dbReference type="Gene3D" id="1.10.8.60">
    <property type="match status" value="1"/>
</dbReference>
<evidence type="ECO:0000256" key="3">
    <source>
        <dbReference type="ARBA" id="ARBA00023015"/>
    </source>
</evidence>
<dbReference type="Pfam" id="PF00158">
    <property type="entry name" value="Sigma54_activat"/>
    <property type="match status" value="1"/>
</dbReference>
<gene>
    <name evidence="6" type="ORF">H8B06_16100</name>
</gene>
<evidence type="ECO:0000259" key="5">
    <source>
        <dbReference type="PROSITE" id="PS50045"/>
    </source>
</evidence>
<dbReference type="InterPro" id="IPR003593">
    <property type="entry name" value="AAA+_ATPase"/>
</dbReference>
<sequence length="489" mass="56051">MKLLISWIAAMHDFQRDEESKKFIGVDKNGPNYNFHKSFFSHDKHILLSSNNGKEPDPLVEGLRTCLIKDFPDHLVEVRYMEIKDVINIQEIKSRVEGLLLREFENDQIDIFFSPGTSAMQISWYLIHESQLLTTKMFQVRPQRFSKTGRAELLEMQVIKSTIPGGSVIKEEGVGHHKEDYVITESLKQVYSHAEMIGGADQVTTLIYGESGTGKEHLANYIHNRSARNDKPFIAINCSAFTDELLGSRLFGHKKGSFTGAIEDHMGLFQEARGGTIFLDEIGDISPYMQQSLLRVIQEKKVLGVGFNKEVEIDVRIVAATNKDLSSLCAEGKFRWDLYYRLAITELILPPLRERKESERKELIDFFLKTKKITFKRSKQLVLDKEALRIILNYPFPGNVRELENLIESLYVFNSETVIARALPHRLLVPVDNQKMDLKTVEKLHIIKVLKVTRSKQQAAKLLGCVINTLEKKIKDYQIDSSLFVKNVH</sequence>
<keyword evidence="1" id="KW-0547">Nucleotide-binding</keyword>
<feature type="domain" description="Sigma-54 factor interaction" evidence="5">
    <location>
        <begin position="184"/>
        <end position="412"/>
    </location>
</feature>
<dbReference type="SUPFAM" id="SSF46689">
    <property type="entry name" value="Homeodomain-like"/>
    <property type="match status" value="1"/>
</dbReference>
<evidence type="ECO:0000256" key="4">
    <source>
        <dbReference type="ARBA" id="ARBA00023163"/>
    </source>
</evidence>
<dbReference type="PANTHER" id="PTHR32071">
    <property type="entry name" value="TRANSCRIPTIONAL REGULATORY PROTEIN"/>
    <property type="match status" value="1"/>
</dbReference>
<dbReference type="InterPro" id="IPR002197">
    <property type="entry name" value="HTH_Fis"/>
</dbReference>
<evidence type="ECO:0000256" key="2">
    <source>
        <dbReference type="ARBA" id="ARBA00022840"/>
    </source>
</evidence>
<dbReference type="InterPro" id="IPR025944">
    <property type="entry name" value="Sigma_54_int_dom_CS"/>
</dbReference>
<dbReference type="InterPro" id="IPR009715">
    <property type="entry name" value="RtcR"/>
</dbReference>
<reference evidence="6 7" key="1">
    <citation type="submission" date="2020-08" db="EMBL/GenBank/DDBJ databases">
        <title>Sphingobacterium sp. DN00404 isolated from aquaculture water.</title>
        <authorList>
            <person name="Zhang M."/>
        </authorList>
    </citation>
    <scope>NUCLEOTIDE SEQUENCE [LARGE SCALE GENOMIC DNA]</scope>
    <source>
        <strain evidence="6 7">DN00404</strain>
    </source>
</reference>
<dbReference type="InterPro" id="IPR058031">
    <property type="entry name" value="AAA_lid_NorR"/>
</dbReference>
<dbReference type="Proteomes" id="UP000602759">
    <property type="component" value="Unassembled WGS sequence"/>
</dbReference>
<evidence type="ECO:0000256" key="1">
    <source>
        <dbReference type="ARBA" id="ARBA00022741"/>
    </source>
</evidence>
<comment type="caution">
    <text evidence="6">The sequence shown here is derived from an EMBL/GenBank/DDBJ whole genome shotgun (WGS) entry which is preliminary data.</text>
</comment>
<dbReference type="Pfam" id="PF25601">
    <property type="entry name" value="AAA_lid_14"/>
    <property type="match status" value="1"/>
</dbReference>
<dbReference type="InterPro" id="IPR027417">
    <property type="entry name" value="P-loop_NTPase"/>
</dbReference>
<dbReference type="Gene3D" id="1.10.10.60">
    <property type="entry name" value="Homeodomain-like"/>
    <property type="match status" value="1"/>
</dbReference>
<protein>
    <submittedName>
        <fullName evidence="6">Sigma-54-dependent Fis family transcriptional regulator</fullName>
    </submittedName>
</protein>
<dbReference type="InterPro" id="IPR002078">
    <property type="entry name" value="Sigma_54_int"/>
</dbReference>
<proteinExistence type="predicted"/>
<dbReference type="SMART" id="SM00382">
    <property type="entry name" value="AAA"/>
    <property type="match status" value="1"/>
</dbReference>
<dbReference type="EMBL" id="JACOIK010000011">
    <property type="protein sequence ID" value="MBD1434356.1"/>
    <property type="molecule type" value="Genomic_DNA"/>
</dbReference>
<dbReference type="Pfam" id="PF06956">
    <property type="entry name" value="RtcR"/>
    <property type="match status" value="1"/>
</dbReference>
<dbReference type="InterPro" id="IPR009057">
    <property type="entry name" value="Homeodomain-like_sf"/>
</dbReference>
<name>A0ABR7YT58_9SPHI</name>
<evidence type="ECO:0000313" key="6">
    <source>
        <dbReference type="EMBL" id="MBD1434356.1"/>
    </source>
</evidence>
<evidence type="ECO:0000313" key="7">
    <source>
        <dbReference type="Proteomes" id="UP000602759"/>
    </source>
</evidence>
<keyword evidence="7" id="KW-1185">Reference proteome</keyword>
<dbReference type="PROSITE" id="PS50045">
    <property type="entry name" value="SIGMA54_INTERACT_4"/>
    <property type="match status" value="1"/>
</dbReference>
<keyword evidence="3" id="KW-0805">Transcription regulation</keyword>
<organism evidence="6 7">
    <name type="scientific">Sphingobacterium micropteri</name>
    <dbReference type="NCBI Taxonomy" id="2763501"/>
    <lineage>
        <taxon>Bacteria</taxon>
        <taxon>Pseudomonadati</taxon>
        <taxon>Bacteroidota</taxon>
        <taxon>Sphingobacteriia</taxon>
        <taxon>Sphingobacteriales</taxon>
        <taxon>Sphingobacteriaceae</taxon>
        <taxon>Sphingobacterium</taxon>
    </lineage>
</organism>
<dbReference type="Gene3D" id="3.40.50.300">
    <property type="entry name" value="P-loop containing nucleotide triphosphate hydrolases"/>
    <property type="match status" value="1"/>
</dbReference>